<keyword evidence="5" id="KW-1185">Reference proteome</keyword>
<evidence type="ECO:0000313" key="5">
    <source>
        <dbReference type="Proteomes" id="UP001222932"/>
    </source>
</evidence>
<dbReference type="GO" id="GO:0007095">
    <property type="term" value="P:mitotic G2 DNA damage checkpoint signaling"/>
    <property type="evidence" value="ECO:0007669"/>
    <property type="project" value="TreeGrafter"/>
</dbReference>
<dbReference type="InterPro" id="IPR059215">
    <property type="entry name" value="BRCT2_TopBP1-like"/>
</dbReference>
<accession>A0AAD3YB09</accession>
<dbReference type="GO" id="GO:0006270">
    <property type="term" value="P:DNA replication initiation"/>
    <property type="evidence" value="ECO:0007669"/>
    <property type="project" value="TreeGrafter"/>
</dbReference>
<feature type="domain" description="BRCT" evidence="3">
    <location>
        <begin position="477"/>
        <end position="569"/>
    </location>
</feature>
<protein>
    <recommendedName>
        <fullName evidence="3">BRCT domain-containing protein</fullName>
    </recommendedName>
</protein>
<reference evidence="4" key="1">
    <citation type="journal article" date="2023" name="BMC Genomics">
        <title>Chromosome-level genome assemblies of Cutaneotrichosporon spp. (Trichosporonales, Basidiomycota) reveal imbalanced evolution between nucleotide sequences and chromosome synteny.</title>
        <authorList>
            <person name="Kobayashi Y."/>
            <person name="Kayamori A."/>
            <person name="Aoki K."/>
            <person name="Shiwa Y."/>
            <person name="Matsutani M."/>
            <person name="Fujita N."/>
            <person name="Sugita T."/>
            <person name="Iwasaki W."/>
            <person name="Tanaka N."/>
            <person name="Takashima M."/>
        </authorList>
    </citation>
    <scope>NUCLEOTIDE SEQUENCE</scope>
    <source>
        <strain evidence="4">HIS016</strain>
    </source>
</reference>
<dbReference type="SMART" id="SM00292">
    <property type="entry name" value="BRCT"/>
    <property type="match status" value="4"/>
</dbReference>
<dbReference type="Pfam" id="PF12738">
    <property type="entry name" value="PTCB-BRCT"/>
    <property type="match status" value="3"/>
</dbReference>
<name>A0AAD3YB09_9TREE</name>
<feature type="region of interest" description="Disordered" evidence="2">
    <location>
        <begin position="719"/>
        <end position="748"/>
    </location>
</feature>
<dbReference type="PANTHER" id="PTHR13561">
    <property type="entry name" value="DNA REPLICATION REGULATOR DPB11-RELATED"/>
    <property type="match status" value="1"/>
</dbReference>
<dbReference type="PROSITE" id="PS50172">
    <property type="entry name" value="BRCT"/>
    <property type="match status" value="4"/>
</dbReference>
<dbReference type="CDD" id="cd17731">
    <property type="entry name" value="BRCT_TopBP1_rpt2_like"/>
    <property type="match status" value="1"/>
</dbReference>
<dbReference type="SUPFAM" id="SSF52113">
    <property type="entry name" value="BRCT domain"/>
    <property type="match status" value="3"/>
</dbReference>
<proteinExistence type="predicted"/>
<keyword evidence="1" id="KW-0677">Repeat</keyword>
<dbReference type="AlphaFoldDB" id="A0AAD3YB09"/>
<dbReference type="Proteomes" id="UP001222932">
    <property type="component" value="Unassembled WGS sequence"/>
</dbReference>
<dbReference type="GO" id="GO:0033314">
    <property type="term" value="P:mitotic DNA replication checkpoint signaling"/>
    <property type="evidence" value="ECO:0007669"/>
    <property type="project" value="TreeGrafter"/>
</dbReference>
<reference evidence="4" key="2">
    <citation type="submission" date="2023-06" db="EMBL/GenBank/DDBJ databases">
        <authorList>
            <person name="Kobayashi Y."/>
            <person name="Kayamori A."/>
            <person name="Aoki K."/>
            <person name="Shiwa Y."/>
            <person name="Fujita N."/>
            <person name="Sugita T."/>
            <person name="Iwasaki W."/>
            <person name="Tanaka N."/>
            <person name="Takashima M."/>
        </authorList>
    </citation>
    <scope>NUCLEOTIDE SEQUENCE</scope>
    <source>
        <strain evidence="4">HIS016</strain>
    </source>
</reference>
<dbReference type="InterPro" id="IPR001357">
    <property type="entry name" value="BRCT_dom"/>
</dbReference>
<evidence type="ECO:0000259" key="3">
    <source>
        <dbReference type="PROSITE" id="PS50172"/>
    </source>
</evidence>
<evidence type="ECO:0000256" key="1">
    <source>
        <dbReference type="ARBA" id="ARBA00022737"/>
    </source>
</evidence>
<dbReference type="EMBL" id="BTCM01000002">
    <property type="protein sequence ID" value="GMK55402.1"/>
    <property type="molecule type" value="Genomic_DNA"/>
</dbReference>
<evidence type="ECO:0000256" key="2">
    <source>
        <dbReference type="SAM" id="MobiDB-lite"/>
    </source>
</evidence>
<feature type="domain" description="BRCT" evidence="3">
    <location>
        <begin position="52"/>
        <end position="127"/>
    </location>
</feature>
<dbReference type="PANTHER" id="PTHR13561:SF20">
    <property type="entry name" value="DNA TOPOISOMERASE 2-BINDING PROTEIN 1"/>
    <property type="match status" value="1"/>
</dbReference>
<gene>
    <name evidence="4" type="primary">DPB11</name>
    <name evidence="4" type="ORF">CspeluHIS016_0204580</name>
</gene>
<organism evidence="4 5">
    <name type="scientific">Cutaneotrichosporon spelunceum</name>
    <dbReference type="NCBI Taxonomy" id="1672016"/>
    <lineage>
        <taxon>Eukaryota</taxon>
        <taxon>Fungi</taxon>
        <taxon>Dikarya</taxon>
        <taxon>Basidiomycota</taxon>
        <taxon>Agaricomycotina</taxon>
        <taxon>Tremellomycetes</taxon>
        <taxon>Trichosporonales</taxon>
        <taxon>Trichosporonaceae</taxon>
        <taxon>Cutaneotrichosporon</taxon>
    </lineage>
</organism>
<comment type="caution">
    <text evidence="4">The sequence shown here is derived from an EMBL/GenBank/DDBJ whole genome shotgun (WGS) entry which is preliminary data.</text>
</comment>
<dbReference type="InterPro" id="IPR036420">
    <property type="entry name" value="BRCT_dom_sf"/>
</dbReference>
<evidence type="ECO:0000313" key="4">
    <source>
        <dbReference type="EMBL" id="GMK55402.1"/>
    </source>
</evidence>
<dbReference type="Gene3D" id="3.40.50.10190">
    <property type="entry name" value="BRCT domain"/>
    <property type="match status" value="4"/>
</dbReference>
<feature type="domain" description="BRCT" evidence="3">
    <location>
        <begin position="383"/>
        <end position="472"/>
    </location>
</feature>
<feature type="domain" description="BRCT" evidence="3">
    <location>
        <begin position="143"/>
        <end position="255"/>
    </location>
</feature>
<feature type="compositionally biased region" description="Basic and acidic residues" evidence="2">
    <location>
        <begin position="722"/>
        <end position="731"/>
    </location>
</feature>
<sequence>MNRRGHMSSKVAGVKIRPNTRRHSALPLDGEEIVQRAWDEAHEDEDVVALDGTDRPWNGITVTFTGVEDKAGLTALVRKLGGSVESALTVSTTHVVAPGFGSPKYLYAIEHALPVLSPSWINDAYERWLTGETLDVPASIEAHRLQPFIGLKIAISGIEQLDRRKKIIQLIMENGAIYSKDLDRSCTHLVSAHNALDKSKQSEKIKWALKEQGDRDAGRRRGRRYENEDQAIVYEEWLWDCVAYRGRWLEKDYDARKPRGTGKVTAEEVLDGSVFERLCPAPPPPVDEDQPVVVRKRKRGSRDSLVGELLSASNLPAPEVPVTEAADNTVERTADVVRDEALQSRAGDVFERKESRLHASRTGAFDAAPSWTGTPAQVSAKVVERKLFAGLRFSHTIDAAEVLENAVQSRSGSWVKEADRLGGTPVDYVIIRLGASAPELRADGPPPVVVTECWVEACIYEKALLPPEQNVIFRPLPFATPLAGADAIVAHVSGFPTDQAVYLRRMLKAAGIEVSKVLARGKITHVILAAPEGKKFESAKQWGLPIVNASWVWTMAKVGRIEPVEQHALCAEGEGSARQIAKMVSASSEGLVSTTAHVGTSTGSGSQVPLSAAERILNNATRSPARGPSNPPPHAASPVSKAISTPAHDDVTAQLRRLAEGEVAPRVVLPTRRSLPSRSTISGGPGLSTSASPVADLGLEVHAAPIPRIEDESMRVTYADPASEKEKRKLVDAVLRGAGGAGSKRRRM</sequence>
<feature type="region of interest" description="Disordered" evidence="2">
    <location>
        <begin position="621"/>
        <end position="644"/>
    </location>
</feature>
<dbReference type="CDD" id="cd00027">
    <property type="entry name" value="BRCT"/>
    <property type="match status" value="1"/>
</dbReference>